<proteinExistence type="predicted"/>
<name>A0A2N6NCE6_BEABA</name>
<dbReference type="Proteomes" id="UP000235728">
    <property type="component" value="Unassembled WGS sequence"/>
</dbReference>
<reference evidence="1 2" key="1">
    <citation type="journal article" date="2016" name="Appl. Microbiol. Biotechnol.">
        <title>Characterization of T-DNA insertion mutants with decreased virulence in the entomopathogenic fungus Beauveria bassiana JEF-007.</title>
        <authorList>
            <person name="Kim S."/>
            <person name="Lee S.J."/>
            <person name="Nai Y.S."/>
            <person name="Yu J.S."/>
            <person name="Lee M.R."/>
            <person name="Yang Y.T."/>
            <person name="Kim J.S."/>
        </authorList>
    </citation>
    <scope>NUCLEOTIDE SEQUENCE [LARGE SCALE GENOMIC DNA]</scope>
    <source>
        <strain evidence="1 2">JEF-007</strain>
    </source>
</reference>
<evidence type="ECO:0000313" key="2">
    <source>
        <dbReference type="Proteomes" id="UP000235728"/>
    </source>
</evidence>
<accession>A0A2N6NCE6</accession>
<dbReference type="AlphaFoldDB" id="A0A2N6NCE6"/>
<evidence type="ECO:0000313" key="1">
    <source>
        <dbReference type="EMBL" id="PMB64955.1"/>
    </source>
</evidence>
<dbReference type="EMBL" id="MRVG01000011">
    <property type="protein sequence ID" value="PMB64955.1"/>
    <property type="molecule type" value="Genomic_DNA"/>
</dbReference>
<protein>
    <submittedName>
        <fullName evidence="1">Uncharacterized protein</fullName>
    </submittedName>
</protein>
<sequence>MAMSGMPKDSSGLDLGVVYEFRCTIEIITESFARHRHTISEAPGRNVNRLRQFMQLNKGKCRRPRQ</sequence>
<organism evidence="1 2">
    <name type="scientific">Beauveria bassiana</name>
    <name type="common">White muscardine disease fungus</name>
    <name type="synonym">Tritirachium shiotae</name>
    <dbReference type="NCBI Taxonomy" id="176275"/>
    <lineage>
        <taxon>Eukaryota</taxon>
        <taxon>Fungi</taxon>
        <taxon>Dikarya</taxon>
        <taxon>Ascomycota</taxon>
        <taxon>Pezizomycotina</taxon>
        <taxon>Sordariomycetes</taxon>
        <taxon>Hypocreomycetidae</taxon>
        <taxon>Hypocreales</taxon>
        <taxon>Cordycipitaceae</taxon>
        <taxon>Beauveria</taxon>
    </lineage>
</organism>
<gene>
    <name evidence="1" type="ORF">BM221_009142</name>
</gene>
<comment type="caution">
    <text evidence="1">The sequence shown here is derived from an EMBL/GenBank/DDBJ whole genome shotgun (WGS) entry which is preliminary data.</text>
</comment>